<comment type="caution">
    <text evidence="1">The sequence shown here is derived from an EMBL/GenBank/DDBJ whole genome shotgun (WGS) entry which is preliminary data.</text>
</comment>
<evidence type="ECO:0000313" key="1">
    <source>
        <dbReference type="EMBL" id="TID24225.1"/>
    </source>
</evidence>
<proteinExistence type="predicted"/>
<accession>A0A4Z1P7G5</accession>
<protein>
    <submittedName>
        <fullName evidence="1">Uncharacterized protein</fullName>
    </submittedName>
</protein>
<keyword evidence="2" id="KW-1185">Reference proteome</keyword>
<sequence length="134" mass="14809">MCLRNYSGDALTLKYVSPSLSNHESNRSFAPPMISAAPLQLGAPVLDNLSLPIISRPGLFLADAHGWSLLRATVWILSSDAIWAVPIPQYMTTPHTRGLGPGRGSQHTWKQTRTGLNWFLAFPTLSETLNRKNR</sequence>
<gene>
    <name evidence="1" type="ORF">E6O75_ATG02590</name>
</gene>
<reference evidence="1 2" key="1">
    <citation type="submission" date="2019-04" db="EMBL/GenBank/DDBJ databases">
        <title>High contiguity whole genome sequence and gene annotation resource for two Venturia nashicola isolates.</title>
        <authorList>
            <person name="Prokchorchik M."/>
            <person name="Won K."/>
            <person name="Lee Y."/>
            <person name="Choi E.D."/>
            <person name="Segonzac C."/>
            <person name="Sohn K.H."/>
        </authorList>
    </citation>
    <scope>NUCLEOTIDE SEQUENCE [LARGE SCALE GENOMIC DNA]</scope>
    <source>
        <strain evidence="1 2">PRI2</strain>
    </source>
</reference>
<organism evidence="1 2">
    <name type="scientific">Venturia nashicola</name>
    <dbReference type="NCBI Taxonomy" id="86259"/>
    <lineage>
        <taxon>Eukaryota</taxon>
        <taxon>Fungi</taxon>
        <taxon>Dikarya</taxon>
        <taxon>Ascomycota</taxon>
        <taxon>Pezizomycotina</taxon>
        <taxon>Dothideomycetes</taxon>
        <taxon>Pleosporomycetidae</taxon>
        <taxon>Venturiales</taxon>
        <taxon>Venturiaceae</taxon>
        <taxon>Venturia</taxon>
    </lineage>
</organism>
<evidence type="ECO:0000313" key="2">
    <source>
        <dbReference type="Proteomes" id="UP000298493"/>
    </source>
</evidence>
<name>A0A4Z1P7G5_9PEZI</name>
<dbReference type="Proteomes" id="UP000298493">
    <property type="component" value="Unassembled WGS sequence"/>
</dbReference>
<dbReference type="AlphaFoldDB" id="A0A4Z1P7G5"/>
<dbReference type="EMBL" id="SNSC02000005">
    <property type="protein sequence ID" value="TID24225.1"/>
    <property type="molecule type" value="Genomic_DNA"/>
</dbReference>